<evidence type="ECO:0000256" key="7">
    <source>
        <dbReference type="SAM" id="MobiDB-lite"/>
    </source>
</evidence>
<gene>
    <name evidence="8" type="ORF">PACLA_8A043713</name>
</gene>
<reference evidence="8" key="1">
    <citation type="submission" date="2020-04" db="EMBL/GenBank/DDBJ databases">
        <authorList>
            <person name="Alioto T."/>
            <person name="Alioto T."/>
            <person name="Gomez Garrido J."/>
        </authorList>
    </citation>
    <scope>NUCLEOTIDE SEQUENCE</scope>
    <source>
        <strain evidence="8">A484AB</strain>
    </source>
</reference>
<evidence type="ECO:0000256" key="3">
    <source>
        <dbReference type="ARBA" id="ARBA00022490"/>
    </source>
</evidence>
<accession>A0A7D9DL66</accession>
<dbReference type="AlphaFoldDB" id="A0A7D9DL66"/>
<keyword evidence="9" id="KW-1185">Reference proteome</keyword>
<comment type="similarity">
    <text evidence="2">Belongs to the ODF2 family.</text>
</comment>
<feature type="coiled-coil region" evidence="6">
    <location>
        <begin position="270"/>
        <end position="332"/>
    </location>
</feature>
<keyword evidence="4 6" id="KW-0175">Coiled coil</keyword>
<dbReference type="EMBL" id="CACRXK020001156">
    <property type="protein sequence ID" value="CAB3987326.1"/>
    <property type="molecule type" value="Genomic_DNA"/>
</dbReference>
<keyword evidence="3" id="KW-0963">Cytoplasm</keyword>
<dbReference type="PANTHER" id="PTHR23162">
    <property type="entry name" value="OUTER DENSE FIBER OF SPERM TAILS 2"/>
    <property type="match status" value="1"/>
</dbReference>
<protein>
    <submittedName>
        <fullName evidence="8">Uncharacterized protein</fullName>
    </submittedName>
</protein>
<name>A0A7D9DL66_PARCT</name>
<feature type="compositionally biased region" description="Low complexity" evidence="7">
    <location>
        <begin position="52"/>
        <end position="65"/>
    </location>
</feature>
<evidence type="ECO:0000256" key="5">
    <source>
        <dbReference type="ARBA" id="ARBA00023212"/>
    </source>
</evidence>
<dbReference type="Proteomes" id="UP001152795">
    <property type="component" value="Unassembled WGS sequence"/>
</dbReference>
<evidence type="ECO:0000256" key="1">
    <source>
        <dbReference type="ARBA" id="ARBA00004300"/>
    </source>
</evidence>
<keyword evidence="5" id="KW-0206">Cytoskeleton</keyword>
<organism evidence="8 9">
    <name type="scientific">Paramuricea clavata</name>
    <name type="common">Red gorgonian</name>
    <name type="synonym">Violescent sea-whip</name>
    <dbReference type="NCBI Taxonomy" id="317549"/>
    <lineage>
        <taxon>Eukaryota</taxon>
        <taxon>Metazoa</taxon>
        <taxon>Cnidaria</taxon>
        <taxon>Anthozoa</taxon>
        <taxon>Octocorallia</taxon>
        <taxon>Malacalcyonacea</taxon>
        <taxon>Plexauridae</taxon>
        <taxon>Paramuricea</taxon>
    </lineage>
</organism>
<evidence type="ECO:0000313" key="8">
    <source>
        <dbReference type="EMBL" id="CAB3987326.1"/>
    </source>
</evidence>
<comment type="subcellular location">
    <subcellularLocation>
        <location evidence="1">Cytoplasm</location>
        <location evidence="1">Cytoskeleton</location>
        <location evidence="1">Microtubule organizing center</location>
        <location evidence="1">Centrosome</location>
    </subcellularLocation>
</comment>
<comment type="caution">
    <text evidence="8">The sequence shown here is derived from an EMBL/GenBank/DDBJ whole genome shotgun (WGS) entry which is preliminary data.</text>
</comment>
<proteinExistence type="inferred from homology"/>
<sequence>MKKESGRTKSPFHDGDVEKSTPAHVNVKKKKKERGVPTAVEERIRHSHRRLANASSKSSKQSALKSGRHKPHFVPPPARTSPGSKKTIAWEGNTHRLEIDPSNLTSTRRSLRVDDLDTSEEEGTRDKLRVYERTIGNLMDEIGTLRHEVGMHDSTRSVQKKKEQLNASKRLLEEQEDEIMEYREELRSTLDENKELKSSLEKLRGHANRSRSEVEIVAEERDALVRKLVEAEMDAKSTSYMVLKLKETVNKLNEDRRMSSGDVVNLIRQKESLLRKLADFEVTNKALRKLLKEQSQYESNGKRLIGQQDVLLQRLAQTNEENKNLLFKLNERDKEVEALLAQVKADKNQAVAFDELKKTIEVTRAHLQKELRSREMECERLNVHIKTTDQQCEQERMEAEHMRGLVEALRKIP</sequence>
<evidence type="ECO:0000256" key="6">
    <source>
        <dbReference type="SAM" id="Coils"/>
    </source>
</evidence>
<evidence type="ECO:0000256" key="2">
    <source>
        <dbReference type="ARBA" id="ARBA00009316"/>
    </source>
</evidence>
<dbReference type="GO" id="GO:0005813">
    <property type="term" value="C:centrosome"/>
    <property type="evidence" value="ECO:0007669"/>
    <property type="project" value="UniProtKB-SubCell"/>
</dbReference>
<dbReference type="OrthoDB" id="413404at2759"/>
<feature type="coiled-coil region" evidence="6">
    <location>
        <begin position="155"/>
        <end position="213"/>
    </location>
</feature>
<feature type="compositionally biased region" description="Basic and acidic residues" evidence="7">
    <location>
        <begin position="1"/>
        <end position="21"/>
    </location>
</feature>
<evidence type="ECO:0000313" key="9">
    <source>
        <dbReference type="Proteomes" id="UP001152795"/>
    </source>
</evidence>
<dbReference type="InterPro" id="IPR026099">
    <property type="entry name" value="Odf2-rel"/>
</dbReference>
<feature type="region of interest" description="Disordered" evidence="7">
    <location>
        <begin position="1"/>
        <end position="86"/>
    </location>
</feature>
<dbReference type="GO" id="GO:1902017">
    <property type="term" value="P:regulation of cilium assembly"/>
    <property type="evidence" value="ECO:0007669"/>
    <property type="project" value="TreeGrafter"/>
</dbReference>
<evidence type="ECO:0000256" key="4">
    <source>
        <dbReference type="ARBA" id="ARBA00023054"/>
    </source>
</evidence>
<dbReference type="PANTHER" id="PTHR23162:SF10">
    <property type="entry name" value="FI13205P"/>
    <property type="match status" value="1"/>
</dbReference>